<evidence type="ECO:0000256" key="3">
    <source>
        <dbReference type="SAM" id="SignalP"/>
    </source>
</evidence>
<accession>T0QUW7</accession>
<dbReference type="GeneID" id="19941550"/>
<comment type="similarity">
    <text evidence="1">Belongs to the DNase II family.</text>
</comment>
<dbReference type="RefSeq" id="XP_008604543.1">
    <property type="nucleotide sequence ID" value="XM_008606321.1"/>
</dbReference>
<dbReference type="EMBL" id="JH767133">
    <property type="protein sequence ID" value="EQC41974.1"/>
    <property type="molecule type" value="Genomic_DNA"/>
</dbReference>
<name>T0QUW7_SAPDV</name>
<sequence length="504" mass="54038">MHWTIPVVILGIVWLPRATTASPPELFALDGNGDPVAWWVVLKLPSMVRDASGAYVATPCDCASPVCSREVDPNRRHGLCYLYADANRPQLQHFRALGYDCLGQGGRDPVSQTLRQRANATHWAYFNDQLNGIALKQDKSLVCSGHAAFNAHSKGLVAFEATSGGFVLQTSTPNFPDPTPSPDFERLGCQHDNNVEYAQHLFAVSVGDAALATIASGWRAARLCSANHYHAIGNLLVSPSLRNVSTLSGTARAVASVMVDPHLPVQPSQQVQVATKGNQSVAVHGLFKSRTAEVPPWALVATAFATDVSVASWWDENYGTPTLCDGDSYGAAAHAFCLRPTESPVALRPDGTFPFNVENLMDASWTLPTGRVTWSLRGGRVRDGNHAKWGIATPRHLREATLSIFGDLNMEGFPCSSSCAGSQGGRGGTFFALANRELHASLTALVTNVCGCGVSPAMSMTYVDRRLCGHGCTKRLHASEQLPGVGNSTTSYWPRTETNVVALA</sequence>
<reference evidence="4 5" key="1">
    <citation type="submission" date="2012-04" db="EMBL/GenBank/DDBJ databases">
        <title>The Genome Sequence of Saprolegnia declina VS20.</title>
        <authorList>
            <consortium name="The Broad Institute Genome Sequencing Platform"/>
            <person name="Russ C."/>
            <person name="Nusbaum C."/>
            <person name="Tyler B."/>
            <person name="van West P."/>
            <person name="Dieguez-Uribeondo J."/>
            <person name="de Bruijn I."/>
            <person name="Tripathy S."/>
            <person name="Jiang R."/>
            <person name="Young S.K."/>
            <person name="Zeng Q."/>
            <person name="Gargeya S."/>
            <person name="Fitzgerald M."/>
            <person name="Haas B."/>
            <person name="Abouelleil A."/>
            <person name="Alvarado L."/>
            <person name="Arachchi H.M."/>
            <person name="Berlin A."/>
            <person name="Chapman S.B."/>
            <person name="Goldberg J."/>
            <person name="Griggs A."/>
            <person name="Gujja S."/>
            <person name="Hansen M."/>
            <person name="Howarth C."/>
            <person name="Imamovic A."/>
            <person name="Larimer J."/>
            <person name="McCowen C."/>
            <person name="Montmayeur A."/>
            <person name="Murphy C."/>
            <person name="Neiman D."/>
            <person name="Pearson M."/>
            <person name="Priest M."/>
            <person name="Roberts A."/>
            <person name="Saif S."/>
            <person name="Shea T."/>
            <person name="Sisk P."/>
            <person name="Sykes S."/>
            <person name="Wortman J."/>
            <person name="Nusbaum C."/>
            <person name="Birren B."/>
        </authorList>
    </citation>
    <scope>NUCLEOTIDE SEQUENCE [LARGE SCALE GENOMIC DNA]</scope>
    <source>
        <strain evidence="4 5">VS20</strain>
    </source>
</reference>
<dbReference type="eggNOG" id="ENOG502QRDZ">
    <property type="taxonomic scope" value="Eukaryota"/>
</dbReference>
<dbReference type="VEuPathDB" id="FungiDB:SDRG_00823"/>
<dbReference type="PANTHER" id="PTHR10858:SF23">
    <property type="entry name" value="DEOXYRIBONUCLEASE II"/>
    <property type="match status" value="1"/>
</dbReference>
<dbReference type="Pfam" id="PF03265">
    <property type="entry name" value="DNase_II"/>
    <property type="match status" value="1"/>
</dbReference>
<proteinExistence type="inferred from homology"/>
<dbReference type="OrthoDB" id="10261598at2759"/>
<evidence type="ECO:0000256" key="1">
    <source>
        <dbReference type="ARBA" id="ARBA00007527"/>
    </source>
</evidence>
<dbReference type="PANTHER" id="PTHR10858">
    <property type="entry name" value="DEOXYRIBONUCLEASE II"/>
    <property type="match status" value="1"/>
</dbReference>
<gene>
    <name evidence="4" type="ORF">SDRG_00823</name>
</gene>
<dbReference type="AlphaFoldDB" id="T0QUW7"/>
<feature type="signal peptide" evidence="3">
    <location>
        <begin position="1"/>
        <end position="21"/>
    </location>
</feature>
<feature type="chain" id="PRO_5004583551" description="Secreted protein" evidence="3">
    <location>
        <begin position="22"/>
        <end position="504"/>
    </location>
</feature>
<dbReference type="Proteomes" id="UP000030762">
    <property type="component" value="Unassembled WGS sequence"/>
</dbReference>
<evidence type="ECO:0000313" key="4">
    <source>
        <dbReference type="EMBL" id="EQC41974.1"/>
    </source>
</evidence>
<dbReference type="InterPro" id="IPR004947">
    <property type="entry name" value="DNase_II"/>
</dbReference>
<evidence type="ECO:0000256" key="2">
    <source>
        <dbReference type="ARBA" id="ARBA00022801"/>
    </source>
</evidence>
<dbReference type="STRING" id="1156394.T0QUW7"/>
<dbReference type="OMA" id="ANATHWA"/>
<dbReference type="InParanoid" id="T0QUW7"/>
<evidence type="ECO:0000313" key="5">
    <source>
        <dbReference type="Proteomes" id="UP000030762"/>
    </source>
</evidence>
<evidence type="ECO:0008006" key="6">
    <source>
        <dbReference type="Google" id="ProtNLM"/>
    </source>
</evidence>
<dbReference type="GO" id="GO:0004531">
    <property type="term" value="F:deoxyribonuclease II activity"/>
    <property type="evidence" value="ECO:0007669"/>
    <property type="project" value="InterPro"/>
</dbReference>
<keyword evidence="2" id="KW-0378">Hydrolase</keyword>
<keyword evidence="5" id="KW-1185">Reference proteome</keyword>
<keyword evidence="3" id="KW-0732">Signal</keyword>
<organism evidence="4 5">
    <name type="scientific">Saprolegnia diclina (strain VS20)</name>
    <dbReference type="NCBI Taxonomy" id="1156394"/>
    <lineage>
        <taxon>Eukaryota</taxon>
        <taxon>Sar</taxon>
        <taxon>Stramenopiles</taxon>
        <taxon>Oomycota</taxon>
        <taxon>Saprolegniomycetes</taxon>
        <taxon>Saprolegniales</taxon>
        <taxon>Saprolegniaceae</taxon>
        <taxon>Saprolegnia</taxon>
    </lineage>
</organism>
<protein>
    <recommendedName>
        <fullName evidence="6">Secreted protein</fullName>
    </recommendedName>
</protein>